<dbReference type="PANTHER" id="PTHR43652:SF2">
    <property type="entry name" value="BASIC AMINO ACID ANTIPORTER YFCC-RELATED"/>
    <property type="match status" value="1"/>
</dbReference>
<feature type="transmembrane region" description="Helical" evidence="6">
    <location>
        <begin position="157"/>
        <end position="174"/>
    </location>
</feature>
<dbReference type="Pfam" id="PF03606">
    <property type="entry name" value="DcuC"/>
    <property type="match status" value="1"/>
</dbReference>
<feature type="transmembrane region" description="Helical" evidence="6">
    <location>
        <begin position="294"/>
        <end position="314"/>
    </location>
</feature>
<evidence type="ECO:0000256" key="3">
    <source>
        <dbReference type="ARBA" id="ARBA00022692"/>
    </source>
</evidence>
<sequence length="501" mass="54015">MLFDHHAVLFLISASCGAILLFSFIVRHYFRKGEFPMTEIARKRWYEKLPHPYILLFLIVVAVAVLTYFLPPGVYDRVVVNGRKVVDPTTYHAVDPTPVTLMQFLTAIPRGIVNAGIVVVITFISGAMFNVLQSTGAIEHGVGYAVKRIGVGNYRKLIWIVMLIFGFLGATVGFENNIAVTPIAVFVALALGGDVMVGAGMAIAGIGIGFATSPINPYTVGTAHAIAQLPIYSGIAFRSLYCLCAIILTGFHVTGYMDRIRRDPSQSLVPDADTSGLTLTRPIEEYELTGRDKAVLSVFVAGMAFTIFGVLRWKWYLNEMAGLFLLIGIVGAFVGGIRPNRMVELMIEGAKSVAGGALAIGVALAIQVVMKDGNITDAVIHGLVTPLQGLGVYASAVLMSLAHCLINFLIPSGSGQAMATMPVMIPLSDLVGMTRQVSVMAFQIGDGVTNLCYPTVGGMLAMLALTRVPFDRWFRFVFPLVVKVVLLGWVFMCVGIAIGWN</sequence>
<feature type="transmembrane region" description="Helical" evidence="6">
    <location>
        <begin position="111"/>
        <end position="132"/>
    </location>
</feature>
<evidence type="ECO:0000256" key="2">
    <source>
        <dbReference type="ARBA" id="ARBA00022475"/>
    </source>
</evidence>
<evidence type="ECO:0000313" key="7">
    <source>
        <dbReference type="EMBL" id="MST56614.1"/>
    </source>
</evidence>
<feature type="transmembrane region" description="Helical" evidence="6">
    <location>
        <begin position="349"/>
        <end position="370"/>
    </location>
</feature>
<keyword evidence="8" id="KW-1185">Reference proteome</keyword>
<dbReference type="EMBL" id="VUNH01000014">
    <property type="protein sequence ID" value="MST56614.1"/>
    <property type="molecule type" value="Genomic_DNA"/>
</dbReference>
<keyword evidence="4 6" id="KW-1133">Transmembrane helix</keyword>
<accession>A0A6L5YEA8</accession>
<feature type="transmembrane region" description="Helical" evidence="6">
    <location>
        <begin position="320"/>
        <end position="337"/>
    </location>
</feature>
<dbReference type="InterPro" id="IPR018385">
    <property type="entry name" value="C4_dicarb_anaerob_car-like"/>
</dbReference>
<name>A0A6L5YEA8_9BACT</name>
<dbReference type="InterPro" id="IPR051679">
    <property type="entry name" value="DASS-Related_Transporters"/>
</dbReference>
<evidence type="ECO:0000256" key="6">
    <source>
        <dbReference type="SAM" id="Phobius"/>
    </source>
</evidence>
<protein>
    <submittedName>
        <fullName evidence="7">YfcC family protein</fullName>
    </submittedName>
</protein>
<dbReference type="PANTHER" id="PTHR43652">
    <property type="entry name" value="BASIC AMINO ACID ANTIPORTER YFCC-RELATED"/>
    <property type="match status" value="1"/>
</dbReference>
<organism evidence="7 8">
    <name type="scientific">Pyramidobacter porci</name>
    <dbReference type="NCBI Taxonomy" id="2605789"/>
    <lineage>
        <taxon>Bacteria</taxon>
        <taxon>Thermotogati</taxon>
        <taxon>Synergistota</taxon>
        <taxon>Synergistia</taxon>
        <taxon>Synergistales</taxon>
        <taxon>Dethiosulfovibrionaceae</taxon>
        <taxon>Pyramidobacter</taxon>
    </lineage>
</organism>
<feature type="transmembrane region" description="Helical" evidence="6">
    <location>
        <begin position="180"/>
        <end position="203"/>
    </location>
</feature>
<reference evidence="7 8" key="1">
    <citation type="submission" date="2019-08" db="EMBL/GenBank/DDBJ databases">
        <title>In-depth cultivation of the pig gut microbiome towards novel bacterial diversity and tailored functional studies.</title>
        <authorList>
            <person name="Wylensek D."/>
            <person name="Hitch T.C.A."/>
            <person name="Clavel T."/>
        </authorList>
    </citation>
    <scope>NUCLEOTIDE SEQUENCE [LARGE SCALE GENOMIC DNA]</scope>
    <source>
        <strain evidence="7 8">SM-530-WT-4B</strain>
    </source>
</reference>
<feature type="transmembrane region" description="Helical" evidence="6">
    <location>
        <begin position="476"/>
        <end position="500"/>
    </location>
</feature>
<feature type="transmembrane region" description="Helical" evidence="6">
    <location>
        <begin position="238"/>
        <end position="257"/>
    </location>
</feature>
<keyword evidence="5 6" id="KW-0472">Membrane</keyword>
<keyword evidence="2" id="KW-1003">Cell membrane</keyword>
<evidence type="ECO:0000256" key="1">
    <source>
        <dbReference type="ARBA" id="ARBA00004651"/>
    </source>
</evidence>
<evidence type="ECO:0000313" key="8">
    <source>
        <dbReference type="Proteomes" id="UP000473699"/>
    </source>
</evidence>
<feature type="transmembrane region" description="Helical" evidence="6">
    <location>
        <begin position="390"/>
        <end position="410"/>
    </location>
</feature>
<comment type="caution">
    <text evidence="7">The sequence shown here is derived from an EMBL/GenBank/DDBJ whole genome shotgun (WGS) entry which is preliminary data.</text>
</comment>
<keyword evidence="3 6" id="KW-0812">Transmembrane</keyword>
<feature type="transmembrane region" description="Helical" evidence="6">
    <location>
        <begin position="6"/>
        <end position="30"/>
    </location>
</feature>
<dbReference type="AlphaFoldDB" id="A0A6L5YEA8"/>
<evidence type="ECO:0000256" key="5">
    <source>
        <dbReference type="ARBA" id="ARBA00023136"/>
    </source>
</evidence>
<dbReference type="Proteomes" id="UP000473699">
    <property type="component" value="Unassembled WGS sequence"/>
</dbReference>
<feature type="transmembrane region" description="Helical" evidence="6">
    <location>
        <begin position="51"/>
        <end position="70"/>
    </location>
</feature>
<comment type="subcellular location">
    <subcellularLocation>
        <location evidence="1">Cell membrane</location>
        <topology evidence="1">Multi-pass membrane protein</topology>
    </subcellularLocation>
</comment>
<evidence type="ECO:0000256" key="4">
    <source>
        <dbReference type="ARBA" id="ARBA00022989"/>
    </source>
</evidence>
<dbReference type="GO" id="GO:0005886">
    <property type="term" value="C:plasma membrane"/>
    <property type="evidence" value="ECO:0007669"/>
    <property type="project" value="UniProtKB-SubCell"/>
</dbReference>
<proteinExistence type="predicted"/>
<gene>
    <name evidence="7" type="ORF">FYJ74_11340</name>
</gene>